<feature type="domain" description="DUF1907" evidence="7">
    <location>
        <begin position="25"/>
        <end position="324"/>
    </location>
</feature>
<dbReference type="InParanoid" id="F0XT09"/>
<reference evidence="8 9" key="1">
    <citation type="journal article" date="2011" name="Proc. Natl. Acad. Sci. U.S.A.">
        <title>Genome and transcriptome analyses of the mountain pine beetle-fungal symbiont Grosmannia clavigera, a lodgepole pine pathogen.</title>
        <authorList>
            <person name="DiGuistini S."/>
            <person name="Wang Y."/>
            <person name="Liao N.Y."/>
            <person name="Taylor G."/>
            <person name="Tanguay P."/>
            <person name="Feau N."/>
            <person name="Henrissat B."/>
            <person name="Chan S.K."/>
            <person name="Hesse-Orce U."/>
            <person name="Alamouti S.M."/>
            <person name="Tsui C.K.M."/>
            <person name="Docking R.T."/>
            <person name="Levasseur A."/>
            <person name="Haridas S."/>
            <person name="Robertson G."/>
            <person name="Birol I."/>
            <person name="Holt R.A."/>
            <person name="Marra M.A."/>
            <person name="Hamelin R.C."/>
            <person name="Hirst M."/>
            <person name="Jones S.J.M."/>
            <person name="Bohlmann J."/>
            <person name="Breuil C."/>
        </authorList>
    </citation>
    <scope>NUCLEOTIDE SEQUENCE [LARGE SCALE GENOMIC DNA]</scope>
    <source>
        <strain evidence="9">kw1407 / UAMH 11150</strain>
    </source>
</reference>
<evidence type="ECO:0000313" key="9">
    <source>
        <dbReference type="Proteomes" id="UP000007796"/>
    </source>
</evidence>
<accession>F0XT09</accession>
<evidence type="ECO:0000256" key="5">
    <source>
        <dbReference type="ARBA" id="ARBA00022833"/>
    </source>
</evidence>
<gene>
    <name evidence="8" type="ORF">CMQ_5752</name>
</gene>
<evidence type="ECO:0000259" key="7">
    <source>
        <dbReference type="SMART" id="SM01168"/>
    </source>
</evidence>
<evidence type="ECO:0000256" key="4">
    <source>
        <dbReference type="ARBA" id="ARBA00022801"/>
    </source>
</evidence>
<dbReference type="PANTHER" id="PTHR13204:SF1">
    <property type="entry name" value="ESTER HYDROLASE C11ORF54"/>
    <property type="match status" value="1"/>
</dbReference>
<dbReference type="OrthoDB" id="5119241at2759"/>
<dbReference type="RefSeq" id="XP_014168814.1">
    <property type="nucleotide sequence ID" value="XM_014313339.1"/>
</dbReference>
<dbReference type="InterPro" id="IPR015021">
    <property type="entry name" value="C11orf54_DUF1907"/>
</dbReference>
<dbReference type="GO" id="GO:0016788">
    <property type="term" value="F:hydrolase activity, acting on ester bonds"/>
    <property type="evidence" value="ECO:0007669"/>
    <property type="project" value="TreeGrafter"/>
</dbReference>
<protein>
    <submittedName>
        <fullName evidence="8">Mgc81809 protein</fullName>
    </submittedName>
</protein>
<dbReference type="PANTHER" id="PTHR13204">
    <property type="entry name" value="PTD012 PROTEIN"/>
    <property type="match status" value="1"/>
</dbReference>
<keyword evidence="6" id="KW-0539">Nucleus</keyword>
<evidence type="ECO:0000256" key="1">
    <source>
        <dbReference type="ARBA" id="ARBA00004123"/>
    </source>
</evidence>
<keyword evidence="9" id="KW-1185">Reference proteome</keyword>
<evidence type="ECO:0000256" key="3">
    <source>
        <dbReference type="ARBA" id="ARBA00022723"/>
    </source>
</evidence>
<keyword evidence="4" id="KW-0378">Hydrolase</keyword>
<dbReference type="SMART" id="SM01168">
    <property type="entry name" value="DUF1907"/>
    <property type="match status" value="1"/>
</dbReference>
<evidence type="ECO:0000256" key="6">
    <source>
        <dbReference type="ARBA" id="ARBA00023242"/>
    </source>
</evidence>
<evidence type="ECO:0000256" key="2">
    <source>
        <dbReference type="ARBA" id="ARBA00011245"/>
    </source>
</evidence>
<dbReference type="SUPFAM" id="SSF117856">
    <property type="entry name" value="AF0104/ALDC/Ptd012-like"/>
    <property type="match status" value="1"/>
</dbReference>
<dbReference type="GeneID" id="25979109"/>
<dbReference type="AlphaFoldDB" id="F0XT09"/>
<dbReference type="HOGENOM" id="CLU_055541_0_0_1"/>
<keyword evidence="3" id="KW-0479">Metal-binding</keyword>
<comment type="subcellular location">
    <subcellularLocation>
        <location evidence="1">Nucleus</location>
    </subcellularLocation>
</comment>
<dbReference type="GO" id="GO:0008270">
    <property type="term" value="F:zinc ion binding"/>
    <property type="evidence" value="ECO:0007669"/>
    <property type="project" value="TreeGrafter"/>
</dbReference>
<name>F0XT09_GROCL</name>
<evidence type="ECO:0000313" key="8">
    <source>
        <dbReference type="EMBL" id="EFW99331.1"/>
    </source>
</evidence>
<comment type="subunit">
    <text evidence="2">Monomer.</text>
</comment>
<dbReference type="Proteomes" id="UP000007796">
    <property type="component" value="Unassembled WGS sequence"/>
</dbReference>
<dbReference type="EMBL" id="GL629997">
    <property type="protein sequence ID" value="EFW99331.1"/>
    <property type="molecule type" value="Genomic_DNA"/>
</dbReference>
<sequence>MNKEPASDTTRHALSPPLLHEVAAVLATALPRNYRCSSATVVECPDLRTAPFGLAAAGLSGRPTVADVGGQGNLFPTPRRDKNYGLVDVAARMQLDEQRGALLGAGAGPNRVHGINSELAASLSWQGGQEAKNITDCSRSIRIAADNHGHDHVQCVLSGSTECALMANLYGSLGLPGPVLRVTARGRHGNAASFPEFLRATLHDAYGPDRQVSLGGVFLFKTGRARFHVMPDFPPASALPFADRQAVERWLTFHDFAAPIVCLSVFHSADPHQLGLRIEHTHGFAADRPAGGHYHYDHLARDGHDDDEVEYEAYFNVADALVQIDPARANYEGRGEGH</sequence>
<dbReference type="GO" id="GO:0005634">
    <property type="term" value="C:nucleus"/>
    <property type="evidence" value="ECO:0007669"/>
    <property type="project" value="UniProtKB-SubCell"/>
</dbReference>
<organism evidence="9">
    <name type="scientific">Grosmannia clavigera (strain kw1407 / UAMH 11150)</name>
    <name type="common">Blue stain fungus</name>
    <name type="synonym">Graphiocladiella clavigera</name>
    <dbReference type="NCBI Taxonomy" id="655863"/>
    <lineage>
        <taxon>Eukaryota</taxon>
        <taxon>Fungi</taxon>
        <taxon>Dikarya</taxon>
        <taxon>Ascomycota</taxon>
        <taxon>Pezizomycotina</taxon>
        <taxon>Sordariomycetes</taxon>
        <taxon>Sordariomycetidae</taxon>
        <taxon>Ophiostomatales</taxon>
        <taxon>Ophiostomataceae</taxon>
        <taxon>Leptographium</taxon>
    </lineage>
</organism>
<dbReference type="eggNOG" id="KOG4048">
    <property type="taxonomic scope" value="Eukaryota"/>
</dbReference>
<proteinExistence type="predicted"/>
<dbReference type="Pfam" id="PF08925">
    <property type="entry name" value="DUF1907"/>
    <property type="match status" value="1"/>
</dbReference>
<keyword evidence="5" id="KW-0862">Zinc</keyword>
<dbReference type="CDD" id="cd17298">
    <property type="entry name" value="DUF1907"/>
    <property type="match status" value="1"/>
</dbReference>